<evidence type="ECO:0000256" key="13">
    <source>
        <dbReference type="RuleBase" id="RU004951"/>
    </source>
</evidence>
<dbReference type="InterPro" id="IPR001760">
    <property type="entry name" value="Opsin"/>
</dbReference>
<dbReference type="PRINTS" id="PR00238">
    <property type="entry name" value="OPSIN"/>
</dbReference>
<feature type="transmembrane region" description="Helical" evidence="13">
    <location>
        <begin position="159"/>
        <end position="176"/>
    </location>
</feature>
<protein>
    <submittedName>
        <fullName evidence="17">Pinopsin</fullName>
    </submittedName>
</protein>
<dbReference type="GeneID" id="106604747"/>
<evidence type="ECO:0000256" key="12">
    <source>
        <dbReference type="ARBA" id="ARBA00023224"/>
    </source>
</evidence>
<proteinExistence type="inferred from homology"/>
<dbReference type="PaxDb" id="8030-ENSSSAP00000107004"/>
<dbReference type="PRINTS" id="PR00237">
    <property type="entry name" value="GPCRRHODOPSN"/>
</dbReference>
<feature type="domain" description="G-protein coupled receptors family 1 profile" evidence="15">
    <location>
        <begin position="60"/>
        <end position="308"/>
    </location>
</feature>
<dbReference type="CDD" id="cd15086">
    <property type="entry name" value="7tmA_tmt_opsin"/>
    <property type="match status" value="1"/>
</dbReference>
<dbReference type="STRING" id="8030.ENSSSAP00000107004"/>
<dbReference type="SUPFAM" id="SSF81321">
    <property type="entry name" value="Family A G protein-coupled receptor-like"/>
    <property type="match status" value="1"/>
</dbReference>
<dbReference type="PANTHER" id="PTHR24240">
    <property type="entry name" value="OPSIN"/>
    <property type="match status" value="1"/>
</dbReference>
<evidence type="ECO:0000256" key="6">
    <source>
        <dbReference type="ARBA" id="ARBA00022989"/>
    </source>
</evidence>
<keyword evidence="12 13" id="KW-0807">Transducer</keyword>
<evidence type="ECO:0000256" key="1">
    <source>
        <dbReference type="ARBA" id="ARBA00004141"/>
    </source>
</evidence>
<feature type="transmembrane region" description="Helical" evidence="13">
    <location>
        <begin position="290"/>
        <end position="311"/>
    </location>
</feature>
<name>A0A1S3RSC0_SALSA</name>
<evidence type="ECO:0000256" key="11">
    <source>
        <dbReference type="ARBA" id="ARBA00023170"/>
    </source>
</evidence>
<dbReference type="InterPro" id="IPR027430">
    <property type="entry name" value="Retinal_BS"/>
</dbReference>
<keyword evidence="3 13" id="KW-0716">Sensory transduction</keyword>
<evidence type="ECO:0000256" key="5">
    <source>
        <dbReference type="ARBA" id="ARBA00022925"/>
    </source>
</evidence>
<comment type="subcellular location">
    <subcellularLocation>
        <location evidence="1 13">Membrane</location>
        <topology evidence="1 13">Multi-pass membrane protein</topology>
    </subcellularLocation>
</comment>
<evidence type="ECO:0000256" key="14">
    <source>
        <dbReference type="SAM" id="MobiDB-lite"/>
    </source>
</evidence>
<gene>
    <name evidence="17" type="primary">LOC106604747</name>
</gene>
<keyword evidence="10" id="KW-1015">Disulfide bond</keyword>
<evidence type="ECO:0000256" key="9">
    <source>
        <dbReference type="ARBA" id="ARBA00023136"/>
    </source>
</evidence>
<evidence type="ECO:0000259" key="15">
    <source>
        <dbReference type="PROSITE" id="PS50262"/>
    </source>
</evidence>
<keyword evidence="7 13" id="KW-0157">Chromophore</keyword>
<dbReference type="InterPro" id="IPR000276">
    <property type="entry name" value="GPCR_Rhodpsn"/>
</dbReference>
<dbReference type="GO" id="GO:0016020">
    <property type="term" value="C:membrane"/>
    <property type="evidence" value="ECO:0007669"/>
    <property type="project" value="UniProtKB-SubCell"/>
</dbReference>
<keyword evidence="8 13" id="KW-0297">G-protein coupled receptor</keyword>
<evidence type="ECO:0000256" key="10">
    <source>
        <dbReference type="ARBA" id="ARBA00023157"/>
    </source>
</evidence>
<keyword evidence="5 13" id="KW-0681">Retinal protein</keyword>
<feature type="transmembrane region" description="Helical" evidence="13">
    <location>
        <begin position="205"/>
        <end position="232"/>
    </location>
</feature>
<dbReference type="GO" id="GO:0009881">
    <property type="term" value="F:photoreceptor activity"/>
    <property type="evidence" value="ECO:0007669"/>
    <property type="project" value="UniProtKB-KW"/>
</dbReference>
<keyword evidence="4 13" id="KW-0812">Transmembrane</keyword>
<dbReference type="AlphaFoldDB" id="A0A1S3RSC0"/>
<dbReference type="Bgee" id="ENSSSAG00000076875">
    <property type="expression patterns" value="Expressed in semen and 22 other cell types or tissues"/>
</dbReference>
<feature type="transmembrane region" description="Helical" evidence="13">
    <location>
        <begin position="45"/>
        <end position="68"/>
    </location>
</feature>
<reference evidence="17" key="1">
    <citation type="submission" date="2025-08" db="UniProtKB">
        <authorList>
            <consortium name="RefSeq"/>
        </authorList>
    </citation>
    <scope>IDENTIFICATION</scope>
</reference>
<dbReference type="PROSITE" id="PS00238">
    <property type="entry name" value="OPSIN"/>
    <property type="match status" value="1"/>
</dbReference>
<dbReference type="Proteomes" id="UP001652741">
    <property type="component" value="Chromosome ssa05"/>
</dbReference>
<evidence type="ECO:0000313" key="16">
    <source>
        <dbReference type="Proteomes" id="UP001652741"/>
    </source>
</evidence>
<dbReference type="RefSeq" id="XP_014055200.2">
    <property type="nucleotide sequence ID" value="XM_014199725.2"/>
</dbReference>
<keyword evidence="6 13" id="KW-1133">Transmembrane helix</keyword>
<dbReference type="InterPro" id="IPR050125">
    <property type="entry name" value="GPCR_opsins"/>
</dbReference>
<evidence type="ECO:0000256" key="7">
    <source>
        <dbReference type="ARBA" id="ARBA00022991"/>
    </source>
</evidence>
<keyword evidence="9 13" id="KW-0472">Membrane</keyword>
<accession>A0A1S3RSC0</accession>
<feature type="transmembrane region" description="Helical" evidence="13">
    <location>
        <begin position="121"/>
        <end position="139"/>
    </location>
</feature>
<feature type="compositionally biased region" description="Basic and acidic residues" evidence="14">
    <location>
        <begin position="408"/>
        <end position="424"/>
    </location>
</feature>
<feature type="transmembrane region" description="Helical" evidence="13">
    <location>
        <begin position="252"/>
        <end position="270"/>
    </location>
</feature>
<evidence type="ECO:0000256" key="2">
    <source>
        <dbReference type="ARBA" id="ARBA00022543"/>
    </source>
</evidence>
<evidence type="ECO:0000313" key="17">
    <source>
        <dbReference type="RefSeq" id="XP_014055200.2"/>
    </source>
</evidence>
<keyword evidence="2 13" id="KW-0600">Photoreceptor protein</keyword>
<dbReference type="PROSITE" id="PS50262">
    <property type="entry name" value="G_PROTEIN_RECEP_F1_2"/>
    <property type="match status" value="1"/>
</dbReference>
<feature type="region of interest" description="Disordered" evidence="14">
    <location>
        <begin position="343"/>
        <end position="462"/>
    </location>
</feature>
<organism evidence="16 17">
    <name type="scientific">Salmo salar</name>
    <name type="common">Atlantic salmon</name>
    <dbReference type="NCBI Taxonomy" id="8030"/>
    <lineage>
        <taxon>Eukaryota</taxon>
        <taxon>Metazoa</taxon>
        <taxon>Chordata</taxon>
        <taxon>Craniata</taxon>
        <taxon>Vertebrata</taxon>
        <taxon>Euteleostomi</taxon>
        <taxon>Actinopterygii</taxon>
        <taxon>Neopterygii</taxon>
        <taxon>Teleostei</taxon>
        <taxon>Protacanthopterygii</taxon>
        <taxon>Salmoniformes</taxon>
        <taxon>Salmonidae</taxon>
        <taxon>Salmoninae</taxon>
        <taxon>Salmo</taxon>
    </lineage>
</organism>
<dbReference type="GO" id="GO:0007601">
    <property type="term" value="P:visual perception"/>
    <property type="evidence" value="ECO:0007669"/>
    <property type="project" value="InterPro"/>
</dbReference>
<keyword evidence="11 13" id="KW-0675">Receptor</keyword>
<dbReference type="KEGG" id="sasa:106604747"/>
<keyword evidence="16" id="KW-1185">Reference proteome</keyword>
<dbReference type="InterPro" id="IPR017452">
    <property type="entry name" value="GPCR_Rhodpsn_7TM"/>
</dbReference>
<dbReference type="GO" id="GO:0004930">
    <property type="term" value="F:G protein-coupled receptor activity"/>
    <property type="evidence" value="ECO:0007669"/>
    <property type="project" value="UniProtKB-KW"/>
</dbReference>
<comment type="similarity">
    <text evidence="13">Belongs to the G-protein coupled receptor 1 family. Opsin subfamily.</text>
</comment>
<feature type="transmembrane region" description="Helical" evidence="13">
    <location>
        <begin position="80"/>
        <end position="101"/>
    </location>
</feature>
<dbReference type="Gene3D" id="1.20.1070.10">
    <property type="entry name" value="Rhodopsin 7-helix transmembrane proteins"/>
    <property type="match status" value="1"/>
</dbReference>
<evidence type="ECO:0000256" key="3">
    <source>
        <dbReference type="ARBA" id="ARBA00022606"/>
    </source>
</evidence>
<dbReference type="GO" id="GO:0007602">
    <property type="term" value="P:phototransduction"/>
    <property type="evidence" value="ECO:0007669"/>
    <property type="project" value="UniProtKB-KW"/>
</dbReference>
<evidence type="ECO:0000256" key="8">
    <source>
        <dbReference type="ARBA" id="ARBA00023040"/>
    </source>
</evidence>
<sequence length="462" mass="51066">MVVHIRALNFSSTESSASNLSTNVSVRDTLVPQDPLDLSRQGHTVVAVCLGLILVLGFFNNLLVLLIFAKFRSLWTPINLILLNISVSDILVCICGTPFSFAASLQGRWLIGHHGCKWYGFANSLFGIVSLVSLSILSYERYATVQRSTKADVSDFRKAWLCVWGSWLYSLLWTLPPFMGWSSYGPEGAGTSCSVQWTQRSPASVSYVVCLFIFCLLLPLMIMVYSYGGILVAIRGVAKINLLSAQRREQHILLMVLSMVSCYLLCWMPYGVMALAATFGRSGLVTPMASVVPAVLAKSSTVINPVIYVLFNNQFYRCFVAFLRCRGEPQSVYGFDTKQSIREENATPRKPLSRPSLAPKQPSLLPTHRELQEPQQCPPVWPAEGTAHHVSGGPLHPLRTSSTGLGEPHSEVGEAQRKDSHLHSPVEPSEFLCDPLDEQSHPSLKPLTKRNWSRPISCSPAI</sequence>
<dbReference type="Pfam" id="PF00001">
    <property type="entry name" value="7tm_1"/>
    <property type="match status" value="1"/>
</dbReference>
<evidence type="ECO:0000256" key="4">
    <source>
        <dbReference type="ARBA" id="ARBA00022692"/>
    </source>
</evidence>
<dbReference type="PROSITE" id="PS00237">
    <property type="entry name" value="G_PROTEIN_RECEP_F1_1"/>
    <property type="match status" value="1"/>
</dbReference>